<keyword evidence="3" id="KW-1185">Reference proteome</keyword>
<organism evidence="2 3">
    <name type="scientific">Thermogutta terrifontis</name>
    <dbReference type="NCBI Taxonomy" id="1331910"/>
    <lineage>
        <taxon>Bacteria</taxon>
        <taxon>Pseudomonadati</taxon>
        <taxon>Planctomycetota</taxon>
        <taxon>Planctomycetia</taxon>
        <taxon>Pirellulales</taxon>
        <taxon>Thermoguttaceae</taxon>
        <taxon>Thermogutta</taxon>
    </lineage>
</organism>
<reference evidence="2 3" key="1">
    <citation type="journal article" name="Front. Microbiol.">
        <title>Sugar Metabolism of the First Thermophilic Planctomycete Thermogutta terrifontis: Comparative Genomic and Transcriptomic Approaches.</title>
        <authorList>
            <person name="Elcheninov A.G."/>
            <person name="Menzel P."/>
            <person name="Gudbergsdottir S.R."/>
            <person name="Slesarev A.I."/>
            <person name="Kadnikov V.V."/>
            <person name="Krogh A."/>
            <person name="Bonch-Osmolovskaya E.A."/>
            <person name="Peng X."/>
            <person name="Kublanov I.V."/>
        </authorList>
    </citation>
    <scope>NUCLEOTIDE SEQUENCE [LARGE SCALE GENOMIC DNA]</scope>
    <source>
        <strain evidence="2 3">R1</strain>
    </source>
</reference>
<dbReference type="KEGG" id="ttf:THTE_1793"/>
<protein>
    <submittedName>
        <fullName evidence="2">Uncharacterized protein</fullName>
    </submittedName>
</protein>
<proteinExistence type="predicted"/>
<name>A0A286REJ5_9BACT</name>
<evidence type="ECO:0000313" key="2">
    <source>
        <dbReference type="EMBL" id="ASV74395.1"/>
    </source>
</evidence>
<dbReference type="EMBL" id="CP018477">
    <property type="protein sequence ID" value="ASV74395.1"/>
    <property type="molecule type" value="Genomic_DNA"/>
</dbReference>
<dbReference type="AlphaFoldDB" id="A0A286REJ5"/>
<dbReference type="Proteomes" id="UP000215086">
    <property type="component" value="Chromosome"/>
</dbReference>
<sequence length="70" mass="7950">MLEIKQLGCDWGWKVSHGSERKPPEILNNVPGESKRRSKLPNHFPGNELRLFPGRPAVGTRKTCRTQVTI</sequence>
<evidence type="ECO:0000256" key="1">
    <source>
        <dbReference type="SAM" id="MobiDB-lite"/>
    </source>
</evidence>
<evidence type="ECO:0000313" key="3">
    <source>
        <dbReference type="Proteomes" id="UP000215086"/>
    </source>
</evidence>
<accession>A0A286REJ5</accession>
<feature type="region of interest" description="Disordered" evidence="1">
    <location>
        <begin position="20"/>
        <end position="70"/>
    </location>
</feature>
<gene>
    <name evidence="2" type="ORF">THTE_1793</name>
</gene>